<evidence type="ECO:0000256" key="1">
    <source>
        <dbReference type="SAM" id="Phobius"/>
    </source>
</evidence>
<feature type="transmembrane region" description="Helical" evidence="1">
    <location>
        <begin position="306"/>
        <end position="323"/>
    </location>
</feature>
<feature type="transmembrane region" description="Helical" evidence="1">
    <location>
        <begin position="387"/>
        <end position="405"/>
    </location>
</feature>
<feature type="transmembrane region" description="Helical" evidence="1">
    <location>
        <begin position="329"/>
        <end position="351"/>
    </location>
</feature>
<dbReference type="EMBL" id="NPDY01000024">
    <property type="protein sequence ID" value="PJZ68362.1"/>
    <property type="molecule type" value="Genomic_DNA"/>
</dbReference>
<evidence type="ECO:0008006" key="6">
    <source>
        <dbReference type="Google" id="ProtNLM"/>
    </source>
</evidence>
<feature type="transmembrane region" description="Helical" evidence="1">
    <location>
        <begin position="278"/>
        <end position="299"/>
    </location>
</feature>
<dbReference type="EMBL" id="NPDZ01000002">
    <property type="protein sequence ID" value="PJZ74442.1"/>
    <property type="molecule type" value="Genomic_DNA"/>
</dbReference>
<dbReference type="AlphaFoldDB" id="A0A2M9ZQU9"/>
<dbReference type="Proteomes" id="UP000231962">
    <property type="component" value="Unassembled WGS sequence"/>
</dbReference>
<evidence type="ECO:0000313" key="4">
    <source>
        <dbReference type="Proteomes" id="UP000231962"/>
    </source>
</evidence>
<keyword evidence="1" id="KW-0472">Membrane</keyword>
<keyword evidence="1" id="KW-1133">Transmembrane helix</keyword>
<comment type="caution">
    <text evidence="3">The sequence shown here is derived from an EMBL/GenBank/DDBJ whole genome shotgun (WGS) entry which is preliminary data.</text>
</comment>
<name>A0A2M9ZQU9_9LEPT</name>
<sequence length="417" mass="48114">MKLFKIFLWLFLIALTSSLILAMASDRIGEHKSSTFGKAYADFKASWGGEIGIILPKFIRKKKAEEKVWDAKSGNYVPTQTFLDTVLTPDSIQLSANLDYKEQSFSWLNFNAFEASNEEIYVIQNSTKETFPLYLNLQSLLFVDVLLSGASLYTDFVLEIHNKNKVLTDIRFNEPALIWSDFKPGESLEVRLKYKVKGIDVFRYLTSEYRNSIIKKLNAKIIVNSDEFELYRFGLSHRIVKENGKTIVSFNLENFTTTEDIGISFLQANQYLDRVESLVARSPLACIVFILVIFVFSQVQKIRFNYLHYLFLVSILVFYYLYVTYLIRFIGIWPTFLISGVLTGIMFYVYAPRVFGKDFAYKIILPSLGSLTVLLSAVFLLPIFRGLLFITIMFVFFVVIMVAIARSKVDDWPIFED</sequence>
<evidence type="ECO:0000313" key="2">
    <source>
        <dbReference type="EMBL" id="PJZ68362.1"/>
    </source>
</evidence>
<dbReference type="OrthoDB" id="7458380at2"/>
<dbReference type="Proteomes" id="UP000231990">
    <property type="component" value="Unassembled WGS sequence"/>
</dbReference>
<dbReference type="RefSeq" id="WP_100715156.1">
    <property type="nucleotide sequence ID" value="NZ_NPDY01000024.1"/>
</dbReference>
<feature type="transmembrane region" description="Helical" evidence="1">
    <location>
        <begin position="363"/>
        <end position="381"/>
    </location>
</feature>
<evidence type="ECO:0000313" key="3">
    <source>
        <dbReference type="EMBL" id="PJZ74442.1"/>
    </source>
</evidence>
<keyword evidence="4" id="KW-1185">Reference proteome</keyword>
<proteinExistence type="predicted"/>
<accession>A0A2M9ZQU9</accession>
<protein>
    <recommendedName>
        <fullName evidence="6">Cell envelope integrity protein CreD</fullName>
    </recommendedName>
</protein>
<keyword evidence="1" id="KW-0812">Transmembrane</keyword>
<evidence type="ECO:0000313" key="5">
    <source>
        <dbReference type="Proteomes" id="UP000231990"/>
    </source>
</evidence>
<reference evidence="4 5" key="1">
    <citation type="submission" date="2017-07" db="EMBL/GenBank/DDBJ databases">
        <title>Leptospira spp. isolated from tropical soils.</title>
        <authorList>
            <person name="Thibeaux R."/>
            <person name="Iraola G."/>
            <person name="Ferres I."/>
            <person name="Bierque E."/>
            <person name="Girault D."/>
            <person name="Soupe-Gilbert M.-E."/>
            <person name="Picardeau M."/>
            <person name="Goarant C."/>
        </authorList>
    </citation>
    <scope>NUCLEOTIDE SEQUENCE [LARGE SCALE GENOMIC DNA]</scope>
    <source>
        <strain evidence="3 5">FH1-B-B1</strain>
        <strain evidence="2 4">FH1-B-C1</strain>
    </source>
</reference>
<organism evidence="3 5">
    <name type="scientific">Leptospira perolatii</name>
    <dbReference type="NCBI Taxonomy" id="2023191"/>
    <lineage>
        <taxon>Bacteria</taxon>
        <taxon>Pseudomonadati</taxon>
        <taxon>Spirochaetota</taxon>
        <taxon>Spirochaetia</taxon>
        <taxon>Leptospirales</taxon>
        <taxon>Leptospiraceae</taxon>
        <taxon>Leptospira</taxon>
    </lineage>
</organism>
<gene>
    <name evidence="2" type="ORF">CH360_16415</name>
    <name evidence="3" type="ORF">CH373_05990</name>
</gene>